<evidence type="ECO:0000256" key="1">
    <source>
        <dbReference type="ARBA" id="ARBA00022723"/>
    </source>
</evidence>
<evidence type="ECO:0000256" key="2">
    <source>
        <dbReference type="ARBA" id="ARBA00022801"/>
    </source>
</evidence>
<feature type="region of interest" description="Disordered" evidence="5">
    <location>
        <begin position="102"/>
        <end position="122"/>
    </location>
</feature>
<dbReference type="GO" id="GO:0005739">
    <property type="term" value="C:mitochondrion"/>
    <property type="evidence" value="ECO:0007669"/>
    <property type="project" value="TreeGrafter"/>
</dbReference>
<comment type="caution">
    <text evidence="7">The sequence shown here is derived from an EMBL/GenBank/DDBJ whole genome shotgun (WGS) entry which is preliminary data.</text>
</comment>
<keyword evidence="2 4" id="KW-0378">Hydrolase</keyword>
<dbReference type="PANTHER" id="PTHR13832">
    <property type="entry name" value="PROTEIN PHOSPHATASE 2C"/>
    <property type="match status" value="1"/>
</dbReference>
<dbReference type="SMART" id="SM00332">
    <property type="entry name" value="PP2Cc"/>
    <property type="match status" value="1"/>
</dbReference>
<accession>A0AAW0F9T0</accession>
<keyword evidence="8" id="KW-1185">Reference proteome</keyword>
<evidence type="ECO:0000259" key="6">
    <source>
        <dbReference type="PROSITE" id="PS51746"/>
    </source>
</evidence>
<dbReference type="AlphaFoldDB" id="A0AAW0F9T0"/>
<dbReference type="Gene3D" id="3.60.40.10">
    <property type="entry name" value="PPM-type phosphatase domain"/>
    <property type="match status" value="1"/>
</dbReference>
<organism evidence="7 8">
    <name type="scientific">Cerrena zonata</name>
    <dbReference type="NCBI Taxonomy" id="2478898"/>
    <lineage>
        <taxon>Eukaryota</taxon>
        <taxon>Fungi</taxon>
        <taxon>Dikarya</taxon>
        <taxon>Basidiomycota</taxon>
        <taxon>Agaricomycotina</taxon>
        <taxon>Agaricomycetes</taxon>
        <taxon>Polyporales</taxon>
        <taxon>Cerrenaceae</taxon>
        <taxon>Cerrena</taxon>
    </lineage>
</organism>
<dbReference type="PANTHER" id="PTHR13832:SF792">
    <property type="entry name" value="GM14286P"/>
    <property type="match status" value="1"/>
</dbReference>
<evidence type="ECO:0000313" key="7">
    <source>
        <dbReference type="EMBL" id="KAK7676222.1"/>
    </source>
</evidence>
<evidence type="ECO:0000256" key="4">
    <source>
        <dbReference type="RuleBase" id="RU003465"/>
    </source>
</evidence>
<dbReference type="PROSITE" id="PS51746">
    <property type="entry name" value="PPM_2"/>
    <property type="match status" value="1"/>
</dbReference>
<dbReference type="InterPro" id="IPR015655">
    <property type="entry name" value="PP2C"/>
</dbReference>
<evidence type="ECO:0000256" key="3">
    <source>
        <dbReference type="ARBA" id="ARBA00022912"/>
    </source>
</evidence>
<protein>
    <recommendedName>
        <fullName evidence="6">PPM-type phosphatase domain-containing protein</fullName>
    </recommendedName>
</protein>
<keyword evidence="1" id="KW-0479">Metal-binding</keyword>
<dbReference type="EMBL" id="JASBNA010000127">
    <property type="protein sequence ID" value="KAK7676222.1"/>
    <property type="molecule type" value="Genomic_DNA"/>
</dbReference>
<dbReference type="GO" id="GO:0046872">
    <property type="term" value="F:metal ion binding"/>
    <property type="evidence" value="ECO:0007669"/>
    <property type="project" value="UniProtKB-KW"/>
</dbReference>
<dbReference type="InterPro" id="IPR036457">
    <property type="entry name" value="PPM-type-like_dom_sf"/>
</dbReference>
<name>A0AAW0F9T0_9APHY</name>
<evidence type="ECO:0000313" key="8">
    <source>
        <dbReference type="Proteomes" id="UP001385951"/>
    </source>
</evidence>
<dbReference type="CDD" id="cd00143">
    <property type="entry name" value="PP2Cc"/>
    <property type="match status" value="1"/>
</dbReference>
<keyword evidence="3 4" id="KW-0904">Protein phosphatase</keyword>
<dbReference type="InterPro" id="IPR001932">
    <property type="entry name" value="PPM-type_phosphatase-like_dom"/>
</dbReference>
<dbReference type="Proteomes" id="UP001385951">
    <property type="component" value="Unassembled WGS sequence"/>
</dbReference>
<proteinExistence type="inferred from homology"/>
<reference evidence="7 8" key="1">
    <citation type="submission" date="2022-09" db="EMBL/GenBank/DDBJ databases">
        <authorList>
            <person name="Palmer J.M."/>
        </authorList>
    </citation>
    <scope>NUCLEOTIDE SEQUENCE [LARGE SCALE GENOMIC DNA]</scope>
    <source>
        <strain evidence="7 8">DSM 7382</strain>
    </source>
</reference>
<feature type="domain" description="PPM-type phosphatase" evidence="6">
    <location>
        <begin position="105"/>
        <end position="476"/>
    </location>
</feature>
<dbReference type="SUPFAM" id="SSF81606">
    <property type="entry name" value="PP2C-like"/>
    <property type="match status" value="1"/>
</dbReference>
<gene>
    <name evidence="7" type="ORF">QCA50_020801</name>
</gene>
<dbReference type="PROSITE" id="PS01032">
    <property type="entry name" value="PPM_1"/>
    <property type="match status" value="1"/>
</dbReference>
<dbReference type="GO" id="GO:0004741">
    <property type="term" value="F:[pyruvate dehydrogenase (acetyl-transferring)]-phosphatase activity"/>
    <property type="evidence" value="ECO:0007669"/>
    <property type="project" value="TreeGrafter"/>
</dbReference>
<sequence length="483" mass="53646">MHRAFAQGYRRKALVRATGLLIGTWGLTYTVVNRPVNLDAAPPSRRDESHNDKHSFTKPTLLTQSLVASQKPVSSFESSRKPNVDDKLREFEQIHKAPPGAGISEYHVAETTSNNPSEDDHAEAILPVPSGYWSLFGVYDGHAGWETSAWLRENLIVAVVSSLVDVYDRFHREALDEGVSMTTPGPKDIETTFKDTFKDVDHHLIHERLQQVLLDTSRQKAVNTLAPGWAGSCALLSFYDSDLKILHTAITGDSRAILGRRVKDEDGKTSYSVHVLSTEQDGKNISERERLAAEHPGETVVKHDRVLGIAVSRAFGDGRWKWSVEEQKMLKEKYLGRSVLPGVKTPPYLTAEPEVTSIEIQPGDFLIMGTDGLWECLTSEDAVGLVGWWKDHSLKTSVAQPDELPVQPKGNHSNDGPRYGQWNAKKEFIKTDDNAATHLIRNALGGSNTDLAAALFSLRAWSRTFRDDITAVVVFFDDEKNAA</sequence>
<dbReference type="InterPro" id="IPR000222">
    <property type="entry name" value="PP2C_BS"/>
</dbReference>
<dbReference type="Pfam" id="PF00481">
    <property type="entry name" value="PP2C"/>
    <property type="match status" value="1"/>
</dbReference>
<evidence type="ECO:0000256" key="5">
    <source>
        <dbReference type="SAM" id="MobiDB-lite"/>
    </source>
</evidence>
<comment type="similarity">
    <text evidence="4">Belongs to the PP2C family.</text>
</comment>